<name>A0ABX0GX89_9ACTN</name>
<evidence type="ECO:0000313" key="2">
    <source>
        <dbReference type="EMBL" id="NHC15581.1"/>
    </source>
</evidence>
<evidence type="ECO:0000256" key="1">
    <source>
        <dbReference type="SAM" id="MobiDB-lite"/>
    </source>
</evidence>
<keyword evidence="3" id="KW-1185">Reference proteome</keyword>
<comment type="caution">
    <text evidence="2">The sequence shown here is derived from an EMBL/GenBank/DDBJ whole genome shotgun (WGS) entry which is preliminary data.</text>
</comment>
<dbReference type="Proteomes" id="UP000800981">
    <property type="component" value="Unassembled WGS sequence"/>
</dbReference>
<feature type="compositionally biased region" description="Basic and acidic residues" evidence="1">
    <location>
        <begin position="150"/>
        <end position="162"/>
    </location>
</feature>
<feature type="region of interest" description="Disordered" evidence="1">
    <location>
        <begin position="150"/>
        <end position="171"/>
    </location>
</feature>
<evidence type="ECO:0000313" key="3">
    <source>
        <dbReference type="Proteomes" id="UP000800981"/>
    </source>
</evidence>
<sequence>MSQFPIEDSAVTTPVLAITSDDRYLHIGDSQAALIRHLVQDLINASSKHSVRPLADYEWFDAAGNRLQLEVSDGEAVTLRLTPLGASVGEQELAERVQGVLEAGKARIEPAARALDLDEEELALLVRQIPRLDGRPVRDFLQDLSHRMNEPVHQETPPEHRAGWFHNTFAH</sequence>
<gene>
    <name evidence="2" type="ORF">G9H71_17510</name>
</gene>
<reference evidence="2 3" key="1">
    <citation type="submission" date="2020-03" db="EMBL/GenBank/DDBJ databases">
        <title>Two novel Motilibacter sp.</title>
        <authorList>
            <person name="Liu S."/>
        </authorList>
    </citation>
    <scope>NUCLEOTIDE SEQUENCE [LARGE SCALE GENOMIC DNA]</scope>
    <source>
        <strain evidence="2 3">E257</strain>
    </source>
</reference>
<dbReference type="RefSeq" id="WP_166284079.1">
    <property type="nucleotide sequence ID" value="NZ_JAANNP010000038.1"/>
</dbReference>
<organism evidence="2 3">
    <name type="scientific">Motilibacter deserti</name>
    <dbReference type="NCBI Taxonomy" id="2714956"/>
    <lineage>
        <taxon>Bacteria</taxon>
        <taxon>Bacillati</taxon>
        <taxon>Actinomycetota</taxon>
        <taxon>Actinomycetes</taxon>
        <taxon>Motilibacterales</taxon>
        <taxon>Motilibacteraceae</taxon>
        <taxon>Motilibacter</taxon>
    </lineage>
</organism>
<accession>A0ABX0GX89</accession>
<protein>
    <submittedName>
        <fullName evidence="2">Uncharacterized protein</fullName>
    </submittedName>
</protein>
<proteinExistence type="predicted"/>
<dbReference type="EMBL" id="JAANNP010000038">
    <property type="protein sequence ID" value="NHC15581.1"/>
    <property type="molecule type" value="Genomic_DNA"/>
</dbReference>